<dbReference type="OrthoDB" id="1936594at2759"/>
<dbReference type="InterPro" id="IPR044244">
    <property type="entry name" value="TTC27/Emw1"/>
</dbReference>
<sequence length="803" mass="93086">MSDTLYLLQEFLLYNDDAPKEDPPEEKITWPWNMDEYITSDEIWKIFKDTNFTPIQITARLETFEQKEFVRIFKFGISCLVKFVQCNFTGPELHKDVQNYLNEKFDVAGFIKLLAVGNEEVNVNCVHPVLLFTAKIVFEIVDVHPLVNLWWYWRSLLIHQQVLEELSPSLLTNADAIYKQFSGVSELPDKVKASLYLEFTQLYLQLRHITKSKEHIKSAKELLAVKYDFVGILGKRTKYQLNYIAQLSIKVTKEKEEVTTNTPDGATRNLPANVPLNDEVRLNTIEFKGEKDEPPVLSNLEQKLFITIIQEMLIAKPMTEVHFEELQPFLDLILNQENTYSVRVVACLQRCKMESDNRRTIERCFSQCEEIINSMKRDSPHFLYRVQDAFATGLVPVWKVEAQYGDILLDIGLVKNALDVFLKIKLWEEVIVCYNLLKMKDKAANVIKEQLEVKPTVKLWCLLGDATDDVSCYEKAWELSKRRSHRAQRHWGNYFFNKRQYEECIPHFEKSVSINPLQRGPHSSLTKYSEIYSANVWFRLGFAASQVENWQKAATAYRRYTTLEPDGFEAWNNLAQAYIHLGNKRSAHQALLEAIRCNFDNWKVWENLMMVSCDVSHFSDVLRAYHMLLDLKPNYSNVETLNILVYNVCNDLNDGEGQPSRRFLQKTRELIGRVVLQQPQSGDVWELYASVAPATPNGMHLRAQRLQRALKGYSRKQGWEKCKKATSDVVRVCSKLSDCILDEDEGIDPKDCIVESIVLNLTSTMTAVRKMDMEGMRSQVEKVAKKMEKILEKMTANRAKPIA</sequence>
<keyword evidence="2 4" id="KW-0802">TPR repeat</keyword>
<organism evidence="5 6">
    <name type="scientific">Acanthoscelides obtectus</name>
    <name type="common">Bean weevil</name>
    <name type="synonym">Bruchus obtectus</name>
    <dbReference type="NCBI Taxonomy" id="200917"/>
    <lineage>
        <taxon>Eukaryota</taxon>
        <taxon>Metazoa</taxon>
        <taxon>Ecdysozoa</taxon>
        <taxon>Arthropoda</taxon>
        <taxon>Hexapoda</taxon>
        <taxon>Insecta</taxon>
        <taxon>Pterygota</taxon>
        <taxon>Neoptera</taxon>
        <taxon>Endopterygota</taxon>
        <taxon>Coleoptera</taxon>
        <taxon>Polyphaga</taxon>
        <taxon>Cucujiformia</taxon>
        <taxon>Chrysomeloidea</taxon>
        <taxon>Chrysomelidae</taxon>
        <taxon>Bruchinae</taxon>
        <taxon>Bruchini</taxon>
        <taxon>Acanthoscelides</taxon>
    </lineage>
</organism>
<dbReference type="InterPro" id="IPR011990">
    <property type="entry name" value="TPR-like_helical_dom_sf"/>
</dbReference>
<evidence type="ECO:0008006" key="7">
    <source>
        <dbReference type="Google" id="ProtNLM"/>
    </source>
</evidence>
<keyword evidence="1" id="KW-0677">Repeat</keyword>
<evidence type="ECO:0000256" key="2">
    <source>
        <dbReference type="ARBA" id="ARBA00022803"/>
    </source>
</evidence>
<keyword evidence="6" id="KW-1185">Reference proteome</keyword>
<evidence type="ECO:0000313" key="5">
    <source>
        <dbReference type="EMBL" id="CAH1955957.1"/>
    </source>
</evidence>
<proteinExistence type="inferred from homology"/>
<feature type="repeat" description="TPR" evidence="4">
    <location>
        <begin position="534"/>
        <end position="567"/>
    </location>
</feature>
<dbReference type="AlphaFoldDB" id="A0A9P0JJP1"/>
<dbReference type="EMBL" id="CAKOFQ010006663">
    <property type="protein sequence ID" value="CAH1955957.1"/>
    <property type="molecule type" value="Genomic_DNA"/>
</dbReference>
<evidence type="ECO:0000256" key="3">
    <source>
        <dbReference type="ARBA" id="ARBA00024020"/>
    </source>
</evidence>
<dbReference type="Proteomes" id="UP001152888">
    <property type="component" value="Unassembled WGS sequence"/>
</dbReference>
<name>A0A9P0JJP1_ACAOB</name>
<dbReference type="Pfam" id="PF13181">
    <property type="entry name" value="TPR_8"/>
    <property type="match status" value="1"/>
</dbReference>
<reference evidence="5" key="1">
    <citation type="submission" date="2022-03" db="EMBL/GenBank/DDBJ databases">
        <authorList>
            <person name="Sayadi A."/>
        </authorList>
    </citation>
    <scope>NUCLEOTIDE SEQUENCE</scope>
</reference>
<dbReference type="SUPFAM" id="SSF48452">
    <property type="entry name" value="TPR-like"/>
    <property type="match status" value="2"/>
</dbReference>
<comment type="similarity">
    <text evidence="3">Belongs to the TTC27 family.</text>
</comment>
<dbReference type="PROSITE" id="PS50005">
    <property type="entry name" value="TPR"/>
    <property type="match status" value="2"/>
</dbReference>
<dbReference type="SMART" id="SM00028">
    <property type="entry name" value="TPR"/>
    <property type="match status" value="4"/>
</dbReference>
<evidence type="ECO:0000256" key="1">
    <source>
        <dbReference type="ARBA" id="ARBA00022737"/>
    </source>
</evidence>
<dbReference type="PANTHER" id="PTHR16193">
    <property type="entry name" value="TETRATRICOPEPTIDE REPEAT PROTEIN 27"/>
    <property type="match status" value="1"/>
</dbReference>
<dbReference type="InterPro" id="IPR019734">
    <property type="entry name" value="TPR_rpt"/>
</dbReference>
<feature type="repeat" description="TPR" evidence="4">
    <location>
        <begin position="485"/>
        <end position="518"/>
    </location>
</feature>
<gene>
    <name evidence="5" type="ORF">ACAOBT_LOCUS1353</name>
</gene>
<dbReference type="PANTHER" id="PTHR16193:SF0">
    <property type="entry name" value="TETRATRICOPEPTIDE REPEAT PROTEIN 27"/>
    <property type="match status" value="1"/>
</dbReference>
<evidence type="ECO:0000313" key="6">
    <source>
        <dbReference type="Proteomes" id="UP001152888"/>
    </source>
</evidence>
<comment type="caution">
    <text evidence="5">The sequence shown here is derived from an EMBL/GenBank/DDBJ whole genome shotgun (WGS) entry which is preliminary data.</text>
</comment>
<evidence type="ECO:0000256" key="4">
    <source>
        <dbReference type="PROSITE-ProRule" id="PRU00339"/>
    </source>
</evidence>
<accession>A0A9P0JJP1</accession>
<dbReference type="Gene3D" id="1.25.40.10">
    <property type="entry name" value="Tetratricopeptide repeat domain"/>
    <property type="match status" value="1"/>
</dbReference>
<protein>
    <recommendedName>
        <fullName evidence="7">Tetratricopeptide repeat protein 27</fullName>
    </recommendedName>
</protein>